<evidence type="ECO:0000256" key="2">
    <source>
        <dbReference type="ARBA" id="ARBA00022801"/>
    </source>
</evidence>
<evidence type="ECO:0000256" key="1">
    <source>
        <dbReference type="ARBA" id="ARBA00008106"/>
    </source>
</evidence>
<dbReference type="EMBL" id="SMJW01000018">
    <property type="protein sequence ID" value="TDC18571.1"/>
    <property type="molecule type" value="Genomic_DNA"/>
</dbReference>
<keyword evidence="2" id="KW-0378">Hydrolase</keyword>
<reference evidence="3 4" key="1">
    <citation type="submission" date="2019-03" db="EMBL/GenBank/DDBJ databases">
        <title>Draft genome sequences of novel Actinobacteria.</title>
        <authorList>
            <person name="Sahin N."/>
            <person name="Ay H."/>
            <person name="Saygin H."/>
        </authorList>
    </citation>
    <scope>NUCLEOTIDE SEQUENCE [LARGE SCALE GENOMIC DNA]</scope>
    <source>
        <strain evidence="3 4">DSM 45347</strain>
    </source>
</reference>
<dbReference type="Proteomes" id="UP000295431">
    <property type="component" value="Unassembled WGS sequence"/>
</dbReference>
<dbReference type="GO" id="GO:0019120">
    <property type="term" value="F:hydrolase activity, acting on acid halide bonds, in C-halide compounds"/>
    <property type="evidence" value="ECO:0007669"/>
    <property type="project" value="InterPro"/>
</dbReference>
<dbReference type="Pfam" id="PF00702">
    <property type="entry name" value="Hydrolase"/>
    <property type="match status" value="1"/>
</dbReference>
<keyword evidence="4" id="KW-1185">Reference proteome</keyword>
<dbReference type="NCBIfam" id="TIGR01428">
    <property type="entry name" value="HAD_type_II"/>
    <property type="match status" value="1"/>
</dbReference>
<sequence length="224" mass="23666">MTGRPRLVAFDVIETLMPLEPLRPRFTDIGLPGGALETWFARTLRDGMALTAAGDYRPFRPVAEGALRAVAGRRADDAAVAHVMDGFATLPASPDAEPALRRLADAGVPAVCLTNGAAGTTAAFLERAGLTGLVDRVISVEEVGRWKPPPIVYRHAAAVTGVPGDRIALVAAHAWDCHGAKRAGLATGWVSRLEGRYGEVFEPPDVTGDDLVEVVDRLLALDDG</sequence>
<dbReference type="SUPFAM" id="SSF56784">
    <property type="entry name" value="HAD-like"/>
    <property type="match status" value="1"/>
</dbReference>
<dbReference type="Gene3D" id="3.40.50.1000">
    <property type="entry name" value="HAD superfamily/HAD-like"/>
    <property type="match status" value="1"/>
</dbReference>
<dbReference type="Gene3D" id="1.10.150.240">
    <property type="entry name" value="Putative phosphatase, domain 2"/>
    <property type="match status" value="1"/>
</dbReference>
<dbReference type="InterPro" id="IPR006328">
    <property type="entry name" value="2-HAD"/>
</dbReference>
<comment type="similarity">
    <text evidence="1">Belongs to the HAD-like hydrolase superfamily. S-2-haloalkanoic acid dehalogenase family.</text>
</comment>
<comment type="caution">
    <text evidence="3">The sequence shown here is derived from an EMBL/GenBank/DDBJ whole genome shotgun (WGS) entry which is preliminary data.</text>
</comment>
<dbReference type="AlphaFoldDB" id="A0A4R4P7S7"/>
<dbReference type="PANTHER" id="PTHR43316:SF3">
    <property type="entry name" value="HALOACID DEHALOGENASE, TYPE II (AFU_ORTHOLOGUE AFUA_2G07750)-RELATED"/>
    <property type="match status" value="1"/>
</dbReference>
<dbReference type="OrthoDB" id="3774052at2"/>
<name>A0A4R4P7S7_9ACTN</name>
<gene>
    <name evidence="3" type="ORF">E1284_06055</name>
</gene>
<evidence type="ECO:0000313" key="3">
    <source>
        <dbReference type="EMBL" id="TDC18571.1"/>
    </source>
</evidence>
<dbReference type="InterPro" id="IPR036412">
    <property type="entry name" value="HAD-like_sf"/>
</dbReference>
<protein>
    <submittedName>
        <fullName evidence="3">Haloacid dehalogenase type II</fullName>
    </submittedName>
</protein>
<dbReference type="RefSeq" id="WP_131937949.1">
    <property type="nucleotide sequence ID" value="NZ_BAAAMX010000028.1"/>
</dbReference>
<dbReference type="InterPro" id="IPR023198">
    <property type="entry name" value="PGP-like_dom2"/>
</dbReference>
<dbReference type="PRINTS" id="PR00413">
    <property type="entry name" value="HADHALOGNASE"/>
</dbReference>
<evidence type="ECO:0000313" key="4">
    <source>
        <dbReference type="Proteomes" id="UP000295431"/>
    </source>
</evidence>
<accession>A0A4R4P7S7</accession>
<dbReference type="PANTHER" id="PTHR43316">
    <property type="entry name" value="HYDROLASE, HALOACID DELAHOGENASE-RELATED"/>
    <property type="match status" value="1"/>
</dbReference>
<dbReference type="NCBIfam" id="TIGR01493">
    <property type="entry name" value="HAD-SF-IA-v2"/>
    <property type="match status" value="1"/>
</dbReference>
<proteinExistence type="inferred from homology"/>
<dbReference type="InterPro" id="IPR051540">
    <property type="entry name" value="S-2-haloacid_dehalogenase"/>
</dbReference>
<dbReference type="InterPro" id="IPR023214">
    <property type="entry name" value="HAD_sf"/>
</dbReference>
<organism evidence="3 4">
    <name type="scientific">Actinomadura bangladeshensis</name>
    <dbReference type="NCBI Taxonomy" id="453573"/>
    <lineage>
        <taxon>Bacteria</taxon>
        <taxon>Bacillati</taxon>
        <taxon>Actinomycetota</taxon>
        <taxon>Actinomycetes</taxon>
        <taxon>Streptosporangiales</taxon>
        <taxon>Thermomonosporaceae</taxon>
        <taxon>Actinomadura</taxon>
    </lineage>
</organism>
<dbReference type="InterPro" id="IPR006439">
    <property type="entry name" value="HAD-SF_hydro_IA"/>
</dbReference>